<protein>
    <submittedName>
        <fullName evidence="1">SLAP domain-containing protein</fullName>
    </submittedName>
</protein>
<dbReference type="NCBIfam" id="TIGR04398">
    <property type="entry name" value="SLAP_DUP"/>
    <property type="match status" value="1"/>
</dbReference>
<gene>
    <name evidence="1" type="ORF">EC501_10830</name>
</gene>
<keyword evidence="2" id="KW-1185">Reference proteome</keyword>
<reference evidence="1 2" key="1">
    <citation type="journal article" date="2014" name="Int. J. Syst. Evol. Microbiol.">
        <title>Lysinibacillus halotolerans sp. nov., isolated from saline-alkaline soil.</title>
        <authorList>
            <person name="Kong D."/>
            <person name="Wang Y."/>
            <person name="Zhao B."/>
            <person name="Li Y."/>
            <person name="Song J."/>
            <person name="Zhai Y."/>
            <person name="Zhang C."/>
            <person name="Wang H."/>
            <person name="Chen X."/>
            <person name="Zhao B."/>
            <person name="Ruan Z."/>
        </authorList>
    </citation>
    <scope>NUCLEOTIDE SEQUENCE [LARGE SCALE GENOMIC DNA]</scope>
    <source>
        <strain evidence="1 2">MCCC 1A12703</strain>
    </source>
</reference>
<evidence type="ECO:0000313" key="1">
    <source>
        <dbReference type="EMBL" id="RNC98462.1"/>
    </source>
</evidence>
<dbReference type="AlphaFoldDB" id="A0A3M8H7N0"/>
<dbReference type="Proteomes" id="UP000279909">
    <property type="component" value="Unassembled WGS sequence"/>
</dbReference>
<organism evidence="1 2">
    <name type="scientific">Lysinibacillus halotolerans</name>
    <dbReference type="NCBI Taxonomy" id="1368476"/>
    <lineage>
        <taxon>Bacteria</taxon>
        <taxon>Bacillati</taxon>
        <taxon>Bacillota</taxon>
        <taxon>Bacilli</taxon>
        <taxon>Bacillales</taxon>
        <taxon>Bacillaceae</taxon>
        <taxon>Lysinibacillus</taxon>
    </lineage>
</organism>
<dbReference type="EMBL" id="RHLQ01000025">
    <property type="protein sequence ID" value="RNC98462.1"/>
    <property type="molecule type" value="Genomic_DNA"/>
</dbReference>
<dbReference type="RefSeq" id="WP_122972316.1">
    <property type="nucleotide sequence ID" value="NZ_RHLQ01000025.1"/>
</dbReference>
<accession>A0A3M8H7N0</accession>
<name>A0A3M8H7N0_9BACI</name>
<dbReference type="InterPro" id="IPR030910">
    <property type="entry name" value="SLAP_dom"/>
</dbReference>
<evidence type="ECO:0000313" key="2">
    <source>
        <dbReference type="Proteomes" id="UP000279909"/>
    </source>
</evidence>
<proteinExistence type="predicted"/>
<comment type="caution">
    <text evidence="1">The sequence shown here is derived from an EMBL/GenBank/DDBJ whole genome shotgun (WGS) entry which is preliminary data.</text>
</comment>
<dbReference type="OrthoDB" id="1907642at2"/>
<sequence>MQQLQFEQSWNKALSTQDRSMIEELFQQTKELKTSGVHFSPIRLSYNYKKELLITVLVHNFTDRPLTFHNTSLVYRTLEKIVAEKNFTIPALSVPANVSMPWTFIFSENDYHTDALNCENGLLLLDNK</sequence>